<dbReference type="Gene3D" id="1.10.3210.10">
    <property type="entry name" value="Hypothetical protein af1432"/>
    <property type="match status" value="1"/>
</dbReference>
<dbReference type="InterPro" id="IPR003607">
    <property type="entry name" value="HD/PDEase_dom"/>
</dbReference>
<evidence type="ECO:0000313" key="3">
    <source>
        <dbReference type="Proteomes" id="UP000460435"/>
    </source>
</evidence>
<dbReference type="RefSeq" id="WP_162452888.1">
    <property type="nucleotide sequence ID" value="NZ_WLZY01000010.1"/>
</dbReference>
<dbReference type="AlphaFoldDB" id="A0A7K3MA44"/>
<gene>
    <name evidence="2" type="ORF">F7O44_24225</name>
</gene>
<name>A0A7K3MA44_9ACTN</name>
<reference evidence="2 3" key="1">
    <citation type="submission" date="2019-11" db="EMBL/GenBank/DDBJ databases">
        <authorList>
            <person name="Li X.-J."/>
            <person name="Feng X.-M."/>
        </authorList>
    </citation>
    <scope>NUCLEOTIDE SEQUENCE [LARGE SCALE GENOMIC DNA]</scope>
    <source>
        <strain evidence="2 3">XMNu-373</strain>
    </source>
</reference>
<dbReference type="SUPFAM" id="SSF109604">
    <property type="entry name" value="HD-domain/PDEase-like"/>
    <property type="match status" value="1"/>
</dbReference>
<protein>
    <submittedName>
        <fullName evidence="2">HD domain-containing protein</fullName>
    </submittedName>
</protein>
<dbReference type="EMBL" id="WLZY01000010">
    <property type="protein sequence ID" value="NDL60185.1"/>
    <property type="molecule type" value="Genomic_DNA"/>
</dbReference>
<proteinExistence type="predicted"/>
<dbReference type="Pfam" id="PF01966">
    <property type="entry name" value="HD"/>
    <property type="match status" value="1"/>
</dbReference>
<dbReference type="InterPro" id="IPR006674">
    <property type="entry name" value="HD_domain"/>
</dbReference>
<dbReference type="SMART" id="SM00471">
    <property type="entry name" value="HDc"/>
    <property type="match status" value="1"/>
</dbReference>
<sequence>MGQDWSVPACAGLAREFMSAMGRRWAHVQGVGTTAQELASTTPRVPELVVAAAWLHDIGYSPRVRSSGFHPIDGAEFLAVRDAPSELVSLVAYHSGAEFEAEERGLSDALASYDRPNQMNLDLLTFFDMAVSPAGERILVQDRIDGILQRYEPDHPVHRAVVCSRDSLIASCVCAARKLDLLADEWVFASV</sequence>
<accession>A0A7K3MA44</accession>
<comment type="caution">
    <text evidence="2">The sequence shown here is derived from an EMBL/GenBank/DDBJ whole genome shotgun (WGS) entry which is preliminary data.</text>
</comment>
<dbReference type="CDD" id="cd00077">
    <property type="entry name" value="HDc"/>
    <property type="match status" value="1"/>
</dbReference>
<organism evidence="2 3">
    <name type="scientific">Phytoactinopolyspora mesophila</name>
    <dbReference type="NCBI Taxonomy" id="2650750"/>
    <lineage>
        <taxon>Bacteria</taxon>
        <taxon>Bacillati</taxon>
        <taxon>Actinomycetota</taxon>
        <taxon>Actinomycetes</taxon>
        <taxon>Jiangellales</taxon>
        <taxon>Jiangellaceae</taxon>
        <taxon>Phytoactinopolyspora</taxon>
    </lineage>
</organism>
<evidence type="ECO:0000313" key="2">
    <source>
        <dbReference type="EMBL" id="NDL60185.1"/>
    </source>
</evidence>
<dbReference type="Proteomes" id="UP000460435">
    <property type="component" value="Unassembled WGS sequence"/>
</dbReference>
<keyword evidence="3" id="KW-1185">Reference proteome</keyword>
<feature type="domain" description="HD/PDEase" evidence="1">
    <location>
        <begin position="20"/>
        <end position="191"/>
    </location>
</feature>
<evidence type="ECO:0000259" key="1">
    <source>
        <dbReference type="SMART" id="SM00471"/>
    </source>
</evidence>